<organism evidence="3 4">
    <name type="scientific">Azotobacter chroococcum</name>
    <dbReference type="NCBI Taxonomy" id="353"/>
    <lineage>
        <taxon>Bacteria</taxon>
        <taxon>Pseudomonadati</taxon>
        <taxon>Pseudomonadota</taxon>
        <taxon>Gammaproteobacteria</taxon>
        <taxon>Pseudomonadales</taxon>
        <taxon>Pseudomonadaceae</taxon>
        <taxon>Azotobacter</taxon>
    </lineage>
</organism>
<dbReference type="RefSeq" id="WP_131296694.1">
    <property type="nucleotide sequence ID" value="NZ_JBHLST010000045.1"/>
</dbReference>
<name>A0A4R1PL75_9GAMM</name>
<keyword evidence="1" id="KW-0812">Transmembrane</keyword>
<accession>A0A4R1PL75</accession>
<dbReference type="Proteomes" id="UP000295169">
    <property type="component" value="Unassembled WGS sequence"/>
</dbReference>
<sequence>MHIAQLGIRDALSSLHGSTGGLGSAEALRRRGEFGANRIDRIRGDPLGLQFARQFVHFFALVPILLPLSIAQILAVDLGTAALPAAGARR</sequence>
<dbReference type="AlphaFoldDB" id="A0A4R1PL75"/>
<dbReference type="SMART" id="SM00831">
    <property type="entry name" value="Cation_ATPase_N"/>
    <property type="match status" value="1"/>
</dbReference>
<dbReference type="EMBL" id="SMMU01000010">
    <property type="protein sequence ID" value="TCL31932.1"/>
    <property type="molecule type" value="Genomic_DNA"/>
</dbReference>
<proteinExistence type="predicted"/>
<comment type="caution">
    <text evidence="3">The sequence shown here is derived from an EMBL/GenBank/DDBJ whole genome shotgun (WGS) entry which is preliminary data.</text>
</comment>
<reference evidence="3 4" key="1">
    <citation type="submission" date="2019-03" db="EMBL/GenBank/DDBJ databases">
        <title>Genomic Encyclopedia of Type Strains, Phase IV (KMG-IV): sequencing the most valuable type-strain genomes for metagenomic binning, comparative biology and taxonomic classification.</title>
        <authorList>
            <person name="Goeker M."/>
        </authorList>
    </citation>
    <scope>NUCLEOTIDE SEQUENCE [LARGE SCALE GENOMIC DNA]</scope>
    <source>
        <strain evidence="3 4">DSM 2286</strain>
    </source>
</reference>
<feature type="domain" description="Cation-transporting P-type ATPase N-terminal" evidence="2">
    <location>
        <begin position="2"/>
        <end position="77"/>
    </location>
</feature>
<dbReference type="SUPFAM" id="SSF81665">
    <property type="entry name" value="Calcium ATPase, transmembrane domain M"/>
    <property type="match status" value="1"/>
</dbReference>
<dbReference type="GO" id="GO:0022857">
    <property type="term" value="F:transmembrane transporter activity"/>
    <property type="evidence" value="ECO:0007669"/>
    <property type="project" value="UniProtKB-ARBA"/>
</dbReference>
<feature type="transmembrane region" description="Helical" evidence="1">
    <location>
        <begin position="55"/>
        <end position="75"/>
    </location>
</feature>
<evidence type="ECO:0000259" key="2">
    <source>
        <dbReference type="SMART" id="SM00831"/>
    </source>
</evidence>
<evidence type="ECO:0000256" key="1">
    <source>
        <dbReference type="SAM" id="Phobius"/>
    </source>
</evidence>
<keyword evidence="1" id="KW-1133">Transmembrane helix</keyword>
<evidence type="ECO:0000313" key="3">
    <source>
        <dbReference type="EMBL" id="TCL31932.1"/>
    </source>
</evidence>
<dbReference type="InterPro" id="IPR004014">
    <property type="entry name" value="ATPase_P-typ_cation-transptr_N"/>
</dbReference>
<dbReference type="InterPro" id="IPR023298">
    <property type="entry name" value="ATPase_P-typ_TM_dom_sf"/>
</dbReference>
<dbReference type="Pfam" id="PF00690">
    <property type="entry name" value="Cation_ATPase_N"/>
    <property type="match status" value="1"/>
</dbReference>
<evidence type="ECO:0000313" key="4">
    <source>
        <dbReference type="Proteomes" id="UP000295169"/>
    </source>
</evidence>
<gene>
    <name evidence="3" type="ORF">EV691_110113</name>
</gene>
<keyword evidence="1" id="KW-0472">Membrane</keyword>
<protein>
    <submittedName>
        <fullName evidence="3">Cation transport ATPase-like protein</fullName>
    </submittedName>
</protein>